<feature type="transmembrane region" description="Helical" evidence="1">
    <location>
        <begin position="7"/>
        <end position="27"/>
    </location>
</feature>
<reference evidence="2 3" key="1">
    <citation type="journal article" date="2016" name="Front. Microbiol.">
        <title>Comprehensive Phylogenetic Analysis of Bovine Non-aureus Staphylococci Species Based on Whole-Genome Sequencing.</title>
        <authorList>
            <person name="Naushad S."/>
            <person name="Barkema H.W."/>
            <person name="Luby C."/>
            <person name="Condas L.A."/>
            <person name="Nobrega D.B."/>
            <person name="Carson D.A."/>
            <person name="De Buck J."/>
        </authorList>
    </citation>
    <scope>NUCLEOTIDE SEQUENCE [LARGE SCALE GENOMIC DNA]</scope>
    <source>
        <strain evidence="2 3">SNUC 4554</strain>
    </source>
</reference>
<dbReference type="Proteomes" id="UP000286317">
    <property type="component" value="Unassembled WGS sequence"/>
</dbReference>
<keyword evidence="1" id="KW-1133">Transmembrane helix</keyword>
<feature type="transmembrane region" description="Helical" evidence="1">
    <location>
        <begin position="47"/>
        <end position="71"/>
    </location>
</feature>
<dbReference type="Pfam" id="PF13061">
    <property type="entry name" value="DUF3923"/>
    <property type="match status" value="1"/>
</dbReference>
<dbReference type="EMBL" id="QXUF01000138">
    <property type="protein sequence ID" value="RIM97014.1"/>
    <property type="molecule type" value="Genomic_DNA"/>
</dbReference>
<evidence type="ECO:0000256" key="1">
    <source>
        <dbReference type="SAM" id="Phobius"/>
    </source>
</evidence>
<name>A0A418IC75_9STAP</name>
<dbReference type="InterPro" id="IPR025037">
    <property type="entry name" value="DUF3923"/>
</dbReference>
<keyword evidence="3" id="KW-1185">Reference proteome</keyword>
<comment type="caution">
    <text evidence="2">The sequence shown here is derived from an EMBL/GenBank/DDBJ whole genome shotgun (WGS) entry which is preliminary data.</text>
</comment>
<accession>A0A418IC75</accession>
<dbReference type="OrthoDB" id="2413843at2"/>
<protein>
    <submittedName>
        <fullName evidence="2">DUF3923 family protein</fullName>
    </submittedName>
</protein>
<evidence type="ECO:0000313" key="3">
    <source>
        <dbReference type="Proteomes" id="UP000286317"/>
    </source>
</evidence>
<proteinExistence type="predicted"/>
<dbReference type="AlphaFoldDB" id="A0A418IC75"/>
<organism evidence="2 3">
    <name type="scientific">Staphylococcus shinii</name>
    <dbReference type="NCBI Taxonomy" id="2912228"/>
    <lineage>
        <taxon>Bacteria</taxon>
        <taxon>Bacillati</taxon>
        <taxon>Bacillota</taxon>
        <taxon>Bacilli</taxon>
        <taxon>Bacillales</taxon>
        <taxon>Staphylococcaceae</taxon>
        <taxon>Staphylococcus</taxon>
    </lineage>
</organism>
<sequence length="81" mass="9322">MKFSWVFWWTIGAIEILSFIGFAIFLWARNVDASGAIQTTELKWINIAVIGIAYLIPLIIQLIWLIINLVFSRKQKAQALN</sequence>
<dbReference type="RefSeq" id="WP_119605357.1">
    <property type="nucleotide sequence ID" value="NZ_QXUF01000138.1"/>
</dbReference>
<gene>
    <name evidence="2" type="ORF">BU112_13295</name>
</gene>
<keyword evidence="1" id="KW-0472">Membrane</keyword>
<keyword evidence="1" id="KW-0812">Transmembrane</keyword>
<evidence type="ECO:0000313" key="2">
    <source>
        <dbReference type="EMBL" id="RIM97014.1"/>
    </source>
</evidence>